<dbReference type="EMBL" id="JTFC01000033">
    <property type="protein sequence ID" value="RUS53760.1"/>
    <property type="molecule type" value="Genomic_DNA"/>
</dbReference>
<dbReference type="InterPro" id="IPR005146">
    <property type="entry name" value="B3/B4_tRNA-bd"/>
</dbReference>
<dbReference type="Proteomes" id="UP000288623">
    <property type="component" value="Unassembled WGS sequence"/>
</dbReference>
<keyword evidence="3" id="KW-1185">Reference proteome</keyword>
<evidence type="ECO:0000313" key="3">
    <source>
        <dbReference type="Proteomes" id="UP000288623"/>
    </source>
</evidence>
<organism evidence="2 3">
    <name type="scientific">Candidatus Kurthia intestinigallinarum</name>
    <dbReference type="NCBI Taxonomy" id="1562256"/>
    <lineage>
        <taxon>Bacteria</taxon>
        <taxon>Bacillati</taxon>
        <taxon>Bacillota</taxon>
        <taxon>Bacilli</taxon>
        <taxon>Bacillales</taxon>
        <taxon>Caryophanaceae</taxon>
        <taxon>Kurthia</taxon>
    </lineage>
</organism>
<feature type="domain" description="B3/B4 tRNA-binding" evidence="1">
    <location>
        <begin position="62"/>
        <end position="212"/>
    </location>
</feature>
<dbReference type="PANTHER" id="PTHR39209">
    <property type="match status" value="1"/>
</dbReference>
<dbReference type="SUPFAM" id="SSF56037">
    <property type="entry name" value="PheT/TilS domain"/>
    <property type="match status" value="1"/>
</dbReference>
<name>A0A433RRM9_9BACL</name>
<gene>
    <name evidence="2" type="ORF">QI30_13730</name>
</gene>
<dbReference type="Pfam" id="PF03483">
    <property type="entry name" value="B3_4"/>
    <property type="match status" value="1"/>
</dbReference>
<proteinExistence type="predicted"/>
<dbReference type="GO" id="GO:0003723">
    <property type="term" value="F:RNA binding"/>
    <property type="evidence" value="ECO:0007669"/>
    <property type="project" value="InterPro"/>
</dbReference>
<evidence type="ECO:0000259" key="1">
    <source>
        <dbReference type="SMART" id="SM00873"/>
    </source>
</evidence>
<evidence type="ECO:0000313" key="2">
    <source>
        <dbReference type="EMBL" id="RUS53760.1"/>
    </source>
</evidence>
<dbReference type="AlphaFoldDB" id="A0A433RRM9"/>
<dbReference type="GO" id="GO:0004826">
    <property type="term" value="F:phenylalanine-tRNA ligase activity"/>
    <property type="evidence" value="ECO:0007669"/>
    <property type="project" value="InterPro"/>
</dbReference>
<dbReference type="RefSeq" id="WP_126991186.1">
    <property type="nucleotide sequence ID" value="NZ_JTFC01000033.1"/>
</dbReference>
<dbReference type="SMART" id="SM00873">
    <property type="entry name" value="B3_4"/>
    <property type="match status" value="1"/>
</dbReference>
<dbReference type="InterPro" id="IPR020825">
    <property type="entry name" value="Phe-tRNA_synthase-like_B3/B4"/>
</dbReference>
<protein>
    <submittedName>
        <fullName evidence="2">tRNA synthetase subunit beta</fullName>
    </submittedName>
</protein>
<keyword evidence="2" id="KW-0030">Aminoacyl-tRNA synthetase</keyword>
<comment type="caution">
    <text evidence="2">The sequence shown here is derived from an EMBL/GenBank/DDBJ whole genome shotgun (WGS) entry which is preliminary data.</text>
</comment>
<reference evidence="2 3" key="1">
    <citation type="submission" date="2014-11" db="EMBL/GenBank/DDBJ databases">
        <title>Genome sequence and analysis of novel Kurthia sp.</title>
        <authorList>
            <person name="Lawson J.N."/>
            <person name="Gonzalez J.E."/>
            <person name="Rinauldi L."/>
            <person name="Xuan Z."/>
            <person name="Firman A."/>
            <person name="Shaddox L."/>
            <person name="Trudeau A."/>
            <person name="Shah S."/>
            <person name="Reiman D."/>
        </authorList>
    </citation>
    <scope>NUCLEOTIDE SEQUENCE [LARGE SCALE GENOMIC DNA]</scope>
    <source>
        <strain evidence="2 3">3B1D</strain>
    </source>
</reference>
<dbReference type="OrthoDB" id="9789812at2"/>
<keyword evidence="2" id="KW-0436">Ligase</keyword>
<sequence length="229" mass="25319">MHIHLDSSLTTIIPEFKIGIIHYTKITAGESPQMILGRTRLYQESLYFDLQDAPVTERAGVSEWRDVWKKLGASPSRYRHSTEAMLRRIAKGDYLQPVNSVVDLNNFFSLQYEIPVGSYDVAKLDGAITVALGTKETGYDALNGRFTTLDAIAYAKDATGAFGSPYVDSARTAVNEHATDVLQIFYLRPSMSTEEADKLLTAAGHMFTQINGGEYEKTVLDADHASTTV</sequence>
<accession>A0A433RRM9</accession>
<dbReference type="Gene3D" id="3.50.40.10">
    <property type="entry name" value="Phenylalanyl-trna Synthetase, Chain B, domain 3"/>
    <property type="match status" value="1"/>
</dbReference>
<dbReference type="PANTHER" id="PTHR39209:SF2">
    <property type="entry name" value="CYTOPLASMIC PROTEIN"/>
    <property type="match status" value="1"/>
</dbReference>